<proteinExistence type="predicted"/>
<evidence type="ECO:0000256" key="3">
    <source>
        <dbReference type="SAM" id="SignalP"/>
    </source>
</evidence>
<name>A0A9P4V1I7_9PLEO</name>
<evidence type="ECO:0000313" key="5">
    <source>
        <dbReference type="EMBL" id="KAF2733246.1"/>
    </source>
</evidence>
<accession>A0A9P4V1I7</accession>
<dbReference type="AlphaFoldDB" id="A0A9P4V1I7"/>
<comment type="caution">
    <text evidence="5">The sequence shown here is derived from an EMBL/GenBank/DDBJ whole genome shotgun (WGS) entry which is preliminary data.</text>
</comment>
<feature type="region of interest" description="Disordered" evidence="2">
    <location>
        <begin position="143"/>
        <end position="181"/>
    </location>
</feature>
<evidence type="ECO:0000313" key="6">
    <source>
        <dbReference type="Proteomes" id="UP000799444"/>
    </source>
</evidence>
<dbReference type="EMBL" id="ML996164">
    <property type="protein sequence ID" value="KAF2733246.1"/>
    <property type="molecule type" value="Genomic_DNA"/>
</dbReference>
<evidence type="ECO:0000256" key="2">
    <source>
        <dbReference type="SAM" id="MobiDB-lite"/>
    </source>
</evidence>
<gene>
    <name evidence="5" type="ORF">EJ04DRAFT_439468</name>
</gene>
<dbReference type="InterPro" id="IPR052982">
    <property type="entry name" value="SRP1/TIP1-like"/>
</dbReference>
<evidence type="ECO:0000259" key="4">
    <source>
        <dbReference type="Pfam" id="PF10342"/>
    </source>
</evidence>
<keyword evidence="6" id="KW-1185">Reference proteome</keyword>
<dbReference type="Pfam" id="PF10342">
    <property type="entry name" value="Kre9_KNH"/>
    <property type="match status" value="1"/>
</dbReference>
<dbReference type="OrthoDB" id="5589325at2759"/>
<organism evidence="5 6">
    <name type="scientific">Polyplosphaeria fusca</name>
    <dbReference type="NCBI Taxonomy" id="682080"/>
    <lineage>
        <taxon>Eukaryota</taxon>
        <taxon>Fungi</taxon>
        <taxon>Dikarya</taxon>
        <taxon>Ascomycota</taxon>
        <taxon>Pezizomycotina</taxon>
        <taxon>Dothideomycetes</taxon>
        <taxon>Pleosporomycetidae</taxon>
        <taxon>Pleosporales</taxon>
        <taxon>Tetraplosphaeriaceae</taxon>
        <taxon>Polyplosphaeria</taxon>
    </lineage>
</organism>
<dbReference type="PANTHER" id="PTHR40633">
    <property type="entry name" value="MATRIX PROTEIN, PUTATIVE (AFU_ORTHOLOGUE AFUA_8G05410)-RELATED"/>
    <property type="match status" value="1"/>
</dbReference>
<dbReference type="Proteomes" id="UP000799444">
    <property type="component" value="Unassembled WGS sequence"/>
</dbReference>
<feature type="chain" id="PRO_5040300505" description="Yeast cell wall synthesis Kre9/Knh1-like N-terminal domain-containing protein" evidence="3">
    <location>
        <begin position="20"/>
        <end position="211"/>
    </location>
</feature>
<evidence type="ECO:0000256" key="1">
    <source>
        <dbReference type="ARBA" id="ARBA00022729"/>
    </source>
</evidence>
<feature type="signal peptide" evidence="3">
    <location>
        <begin position="1"/>
        <end position="19"/>
    </location>
</feature>
<protein>
    <recommendedName>
        <fullName evidence="4">Yeast cell wall synthesis Kre9/Knh1-like N-terminal domain-containing protein</fullName>
    </recommendedName>
</protein>
<dbReference type="PANTHER" id="PTHR40633:SF1">
    <property type="entry name" value="GPI ANCHORED SERINE-THREONINE RICH PROTEIN (AFU_ORTHOLOGUE AFUA_1G03630)"/>
    <property type="match status" value="1"/>
</dbReference>
<keyword evidence="1 3" id="KW-0732">Signal</keyword>
<feature type="compositionally biased region" description="Polar residues" evidence="2">
    <location>
        <begin position="162"/>
        <end position="177"/>
    </location>
</feature>
<feature type="domain" description="Yeast cell wall synthesis Kre9/Knh1-like N-terminal" evidence="4">
    <location>
        <begin position="31"/>
        <end position="105"/>
    </location>
</feature>
<feature type="compositionally biased region" description="Low complexity" evidence="2">
    <location>
        <begin position="143"/>
        <end position="161"/>
    </location>
</feature>
<reference evidence="5" key="1">
    <citation type="journal article" date="2020" name="Stud. Mycol.">
        <title>101 Dothideomycetes genomes: a test case for predicting lifestyles and emergence of pathogens.</title>
        <authorList>
            <person name="Haridas S."/>
            <person name="Albert R."/>
            <person name="Binder M."/>
            <person name="Bloem J."/>
            <person name="Labutti K."/>
            <person name="Salamov A."/>
            <person name="Andreopoulos B."/>
            <person name="Baker S."/>
            <person name="Barry K."/>
            <person name="Bills G."/>
            <person name="Bluhm B."/>
            <person name="Cannon C."/>
            <person name="Castanera R."/>
            <person name="Culley D."/>
            <person name="Daum C."/>
            <person name="Ezra D."/>
            <person name="Gonzalez J."/>
            <person name="Henrissat B."/>
            <person name="Kuo A."/>
            <person name="Liang C."/>
            <person name="Lipzen A."/>
            <person name="Lutzoni F."/>
            <person name="Magnuson J."/>
            <person name="Mondo S."/>
            <person name="Nolan M."/>
            <person name="Ohm R."/>
            <person name="Pangilinan J."/>
            <person name="Park H.-J."/>
            <person name="Ramirez L."/>
            <person name="Alfaro M."/>
            <person name="Sun H."/>
            <person name="Tritt A."/>
            <person name="Yoshinaga Y."/>
            <person name="Zwiers L.-H."/>
            <person name="Turgeon B."/>
            <person name="Goodwin S."/>
            <person name="Spatafora J."/>
            <person name="Crous P."/>
            <person name="Grigoriev I."/>
        </authorList>
    </citation>
    <scope>NUCLEOTIDE SEQUENCE</scope>
    <source>
        <strain evidence="5">CBS 125425</strain>
    </source>
</reference>
<sequence length="211" mass="20716">MRFTQTLFAGAALVAAAFAVEINSIEPTNPEAGKTAIIKYSPGGNTPTEFILRKGDPNALDNLTTITQSATSGTFTWNVPTNLEEDDDYAITIIQGGESNFWGPFKITGGKAVSSASSSASASASSSGSVTKSASLTTATSSVSGAASSSGASNGTVSSATLSTGGASNTRAPATSTGTGGVPEQTGAAVALGSSPFALIAGVVGAMAYLN</sequence>
<dbReference type="InterPro" id="IPR018466">
    <property type="entry name" value="Kre9/Knh1-like_N"/>
</dbReference>